<dbReference type="Gene3D" id="3.40.190.290">
    <property type="match status" value="1"/>
</dbReference>
<dbReference type="SUPFAM" id="SSF46785">
    <property type="entry name" value="Winged helix' DNA-binding domain"/>
    <property type="match status" value="1"/>
</dbReference>
<evidence type="ECO:0000256" key="1">
    <source>
        <dbReference type="ARBA" id="ARBA00009437"/>
    </source>
</evidence>
<organism evidence="6 7">
    <name type="scientific">Parvibaculum lavamentivorans (strain DS-1 / DSM 13023 / NCIMB 13966)</name>
    <dbReference type="NCBI Taxonomy" id="402881"/>
    <lineage>
        <taxon>Bacteria</taxon>
        <taxon>Pseudomonadati</taxon>
        <taxon>Pseudomonadota</taxon>
        <taxon>Alphaproteobacteria</taxon>
        <taxon>Hyphomicrobiales</taxon>
        <taxon>Parvibaculaceae</taxon>
        <taxon>Parvibaculum</taxon>
    </lineage>
</organism>
<name>A7HVA4_PARL1</name>
<keyword evidence="4" id="KW-0804">Transcription</keyword>
<dbReference type="GO" id="GO:0004089">
    <property type="term" value="F:carbonate dehydratase activity"/>
    <property type="evidence" value="ECO:0007669"/>
    <property type="project" value="UniProtKB-EC"/>
</dbReference>
<dbReference type="PRINTS" id="PR00039">
    <property type="entry name" value="HTHLYSR"/>
</dbReference>
<keyword evidence="7" id="KW-1185">Reference proteome</keyword>
<dbReference type="Pfam" id="PF03466">
    <property type="entry name" value="LysR_substrate"/>
    <property type="match status" value="1"/>
</dbReference>
<dbReference type="AlphaFoldDB" id="A7HVA4"/>
<keyword evidence="3" id="KW-0238">DNA-binding</keyword>
<dbReference type="InterPro" id="IPR036390">
    <property type="entry name" value="WH_DNA-bd_sf"/>
</dbReference>
<comment type="similarity">
    <text evidence="1">Belongs to the LysR transcriptional regulatory family.</text>
</comment>
<dbReference type="PANTHER" id="PTHR30537">
    <property type="entry name" value="HTH-TYPE TRANSCRIPTIONAL REGULATOR"/>
    <property type="match status" value="1"/>
</dbReference>
<keyword evidence="2" id="KW-0805">Transcription regulation</keyword>
<evidence type="ECO:0000259" key="5">
    <source>
        <dbReference type="PROSITE" id="PS50931"/>
    </source>
</evidence>
<dbReference type="GO" id="GO:0043565">
    <property type="term" value="F:sequence-specific DNA binding"/>
    <property type="evidence" value="ECO:0007669"/>
    <property type="project" value="TreeGrafter"/>
</dbReference>
<dbReference type="InterPro" id="IPR058163">
    <property type="entry name" value="LysR-type_TF_proteobact-type"/>
</dbReference>
<dbReference type="PROSITE" id="PS50931">
    <property type="entry name" value="HTH_LYSR"/>
    <property type="match status" value="1"/>
</dbReference>
<sequence>MAVDLNGYAVYAKVVELGGFTAAADALGLSKSMVSRHVATLEDELGVRLLNRTTRRISVTEAGGVVFERAQRIVAEAAEAANEATCVEGAVRGLLRVNAPMTFGIRQLGPVMPEFLARYPDLNVDLTLNDRRVDLIEEGFDVSLRVSALTDSSLIARQLAPVERHIVGAPGYFEKHGVPKSPTDLAGHDFLLYTLLARPTHLEMTHEDGRREQVEVKGRMFCNNADAMLETIAAGAGLALLPDFIGCDHMKSRAFVRVLEDWSMPPLTLHVLYPHSRHLPAKVRAFVDFAVEKFGPGKAPWGAEYEMFTF</sequence>
<dbReference type="EC" id="4.2.1.1" evidence="6"/>
<feature type="domain" description="HTH lysR-type" evidence="5">
    <location>
        <begin position="3"/>
        <end position="60"/>
    </location>
</feature>
<dbReference type="InterPro" id="IPR005119">
    <property type="entry name" value="LysR_subst-bd"/>
</dbReference>
<dbReference type="STRING" id="402881.Plav_2223"/>
<accession>A7HVA4</accession>
<evidence type="ECO:0000313" key="6">
    <source>
        <dbReference type="EMBL" id="ABS63837.1"/>
    </source>
</evidence>
<dbReference type="FunFam" id="1.10.10.10:FF:000001">
    <property type="entry name" value="LysR family transcriptional regulator"/>
    <property type="match status" value="1"/>
</dbReference>
<proteinExistence type="inferred from homology"/>
<gene>
    <name evidence="6" type="ordered locus">Plav_2223</name>
</gene>
<reference evidence="6 7" key="1">
    <citation type="journal article" date="2011" name="Stand. Genomic Sci.">
        <title>Complete genome sequence of Parvibaculum lavamentivorans type strain (DS-1(T)).</title>
        <authorList>
            <person name="Schleheck D."/>
            <person name="Weiss M."/>
            <person name="Pitluck S."/>
            <person name="Bruce D."/>
            <person name="Land M.L."/>
            <person name="Han S."/>
            <person name="Saunders E."/>
            <person name="Tapia R."/>
            <person name="Detter C."/>
            <person name="Brettin T."/>
            <person name="Han J."/>
            <person name="Woyke T."/>
            <person name="Goodwin L."/>
            <person name="Pennacchio L."/>
            <person name="Nolan M."/>
            <person name="Cook A.M."/>
            <person name="Kjelleberg S."/>
            <person name="Thomas T."/>
        </authorList>
    </citation>
    <scope>NUCLEOTIDE SEQUENCE [LARGE SCALE GENOMIC DNA]</scope>
    <source>
        <strain evidence="7">DS-1 / DSM 13023 / NCIMB 13966</strain>
    </source>
</reference>
<dbReference type="Pfam" id="PF00126">
    <property type="entry name" value="HTH_1"/>
    <property type="match status" value="1"/>
</dbReference>
<dbReference type="InterPro" id="IPR000847">
    <property type="entry name" value="LysR_HTH_N"/>
</dbReference>
<dbReference type="OrthoDB" id="9786526at2"/>
<protein>
    <submittedName>
        <fullName evidence="6">Transcriptional regulator, LysR family</fullName>
        <ecNumber evidence="6">4.2.1.1</ecNumber>
    </submittedName>
</protein>
<evidence type="ECO:0000256" key="4">
    <source>
        <dbReference type="ARBA" id="ARBA00023163"/>
    </source>
</evidence>
<dbReference type="EMBL" id="CP000774">
    <property type="protein sequence ID" value="ABS63837.1"/>
    <property type="molecule type" value="Genomic_DNA"/>
</dbReference>
<evidence type="ECO:0000256" key="2">
    <source>
        <dbReference type="ARBA" id="ARBA00023015"/>
    </source>
</evidence>
<dbReference type="CDD" id="cd08422">
    <property type="entry name" value="PBP2_CrgA_like"/>
    <property type="match status" value="1"/>
</dbReference>
<dbReference type="SUPFAM" id="SSF53850">
    <property type="entry name" value="Periplasmic binding protein-like II"/>
    <property type="match status" value="1"/>
</dbReference>
<dbReference type="eggNOG" id="COG0583">
    <property type="taxonomic scope" value="Bacteria"/>
</dbReference>
<dbReference type="GO" id="GO:0003700">
    <property type="term" value="F:DNA-binding transcription factor activity"/>
    <property type="evidence" value="ECO:0007669"/>
    <property type="project" value="InterPro"/>
</dbReference>
<dbReference type="RefSeq" id="WP_012111142.1">
    <property type="nucleotide sequence ID" value="NC_009719.1"/>
</dbReference>
<dbReference type="Gene3D" id="1.10.10.10">
    <property type="entry name" value="Winged helix-like DNA-binding domain superfamily/Winged helix DNA-binding domain"/>
    <property type="match status" value="1"/>
</dbReference>
<dbReference type="Proteomes" id="UP000006377">
    <property type="component" value="Chromosome"/>
</dbReference>
<dbReference type="PANTHER" id="PTHR30537:SF5">
    <property type="entry name" value="HTH-TYPE TRANSCRIPTIONAL ACTIVATOR TTDR-RELATED"/>
    <property type="match status" value="1"/>
</dbReference>
<dbReference type="KEGG" id="pla:Plav_2223"/>
<keyword evidence="6" id="KW-0456">Lyase</keyword>
<evidence type="ECO:0000313" key="7">
    <source>
        <dbReference type="Proteomes" id="UP000006377"/>
    </source>
</evidence>
<dbReference type="HOGENOM" id="CLU_039613_16_2_5"/>
<dbReference type="InterPro" id="IPR036388">
    <property type="entry name" value="WH-like_DNA-bd_sf"/>
</dbReference>
<evidence type="ECO:0000256" key="3">
    <source>
        <dbReference type="ARBA" id="ARBA00023125"/>
    </source>
</evidence>
<dbReference type="GO" id="GO:0006351">
    <property type="term" value="P:DNA-templated transcription"/>
    <property type="evidence" value="ECO:0007669"/>
    <property type="project" value="TreeGrafter"/>
</dbReference>